<comment type="caution">
    <text evidence="2">The sequence shown here is derived from an EMBL/GenBank/DDBJ whole genome shotgun (WGS) entry which is preliminary data.</text>
</comment>
<gene>
    <name evidence="2" type="ORF">GCM10008935_14060</name>
</gene>
<reference evidence="2 3" key="1">
    <citation type="journal article" date="2019" name="Int. J. Syst. Evol. Microbiol.">
        <title>The Global Catalogue of Microorganisms (GCM) 10K type strain sequencing project: providing services to taxonomists for standard genome sequencing and annotation.</title>
        <authorList>
            <consortium name="The Broad Institute Genomics Platform"/>
            <consortium name="The Broad Institute Genome Sequencing Center for Infectious Disease"/>
            <person name="Wu L."/>
            <person name="Ma J."/>
        </authorList>
    </citation>
    <scope>NUCLEOTIDE SEQUENCE [LARGE SCALE GENOMIC DNA]</scope>
    <source>
        <strain evidence="2 3">JCM 14193</strain>
    </source>
</reference>
<protein>
    <submittedName>
        <fullName evidence="2">Uncharacterized protein</fullName>
    </submittedName>
</protein>
<dbReference type="Proteomes" id="UP001500740">
    <property type="component" value="Unassembled WGS sequence"/>
</dbReference>
<keyword evidence="1" id="KW-1133">Transmembrane helix</keyword>
<proteinExistence type="predicted"/>
<evidence type="ECO:0000256" key="1">
    <source>
        <dbReference type="SAM" id="Phobius"/>
    </source>
</evidence>
<accession>A0ABN0ZV29</accession>
<dbReference type="RefSeq" id="WP_343782709.1">
    <property type="nucleotide sequence ID" value="NZ_BAAACZ010000010.1"/>
</dbReference>
<keyword evidence="1" id="KW-0812">Transmembrane</keyword>
<keyword evidence="1" id="KW-0472">Membrane</keyword>
<organism evidence="2 3">
    <name type="scientific">Alkalibacillus silvisoli</name>
    <dbReference type="NCBI Taxonomy" id="392823"/>
    <lineage>
        <taxon>Bacteria</taxon>
        <taxon>Bacillati</taxon>
        <taxon>Bacillota</taxon>
        <taxon>Bacilli</taxon>
        <taxon>Bacillales</taxon>
        <taxon>Bacillaceae</taxon>
        <taxon>Alkalibacillus</taxon>
    </lineage>
</organism>
<keyword evidence="3" id="KW-1185">Reference proteome</keyword>
<name>A0ABN0ZV29_9BACI</name>
<sequence length="115" mass="12946">MYISLESYDISRYGRFGDILKFGSALMIVFLLFGAATSIVAIQLSSMGEDIEAVERRGERSLNISEMGSLTRAKGVRIPAYAFNQDQSYVQEFENRVNQFDALAEEVEPRMDTSD</sequence>
<feature type="transmembrane region" description="Helical" evidence="1">
    <location>
        <begin position="20"/>
        <end position="42"/>
    </location>
</feature>
<dbReference type="EMBL" id="BAAACZ010000010">
    <property type="protein sequence ID" value="GAA0459954.1"/>
    <property type="molecule type" value="Genomic_DNA"/>
</dbReference>
<evidence type="ECO:0000313" key="2">
    <source>
        <dbReference type="EMBL" id="GAA0459954.1"/>
    </source>
</evidence>
<evidence type="ECO:0000313" key="3">
    <source>
        <dbReference type="Proteomes" id="UP001500740"/>
    </source>
</evidence>